<organism evidence="2 3">
    <name type="scientific">Trifolium medium</name>
    <dbReference type="NCBI Taxonomy" id="97028"/>
    <lineage>
        <taxon>Eukaryota</taxon>
        <taxon>Viridiplantae</taxon>
        <taxon>Streptophyta</taxon>
        <taxon>Embryophyta</taxon>
        <taxon>Tracheophyta</taxon>
        <taxon>Spermatophyta</taxon>
        <taxon>Magnoliopsida</taxon>
        <taxon>eudicotyledons</taxon>
        <taxon>Gunneridae</taxon>
        <taxon>Pentapetalae</taxon>
        <taxon>rosids</taxon>
        <taxon>fabids</taxon>
        <taxon>Fabales</taxon>
        <taxon>Fabaceae</taxon>
        <taxon>Papilionoideae</taxon>
        <taxon>50 kb inversion clade</taxon>
        <taxon>NPAAA clade</taxon>
        <taxon>Hologalegina</taxon>
        <taxon>IRL clade</taxon>
        <taxon>Trifolieae</taxon>
        <taxon>Trifolium</taxon>
    </lineage>
</organism>
<feature type="compositionally biased region" description="Basic and acidic residues" evidence="1">
    <location>
        <begin position="23"/>
        <end position="34"/>
    </location>
</feature>
<reference evidence="2 3" key="1">
    <citation type="journal article" date="2018" name="Front. Plant Sci.">
        <title>Red Clover (Trifolium pratense) and Zigzag Clover (T. medium) - A Picture of Genomic Similarities and Differences.</title>
        <authorList>
            <person name="Dluhosova J."/>
            <person name="Istvanek J."/>
            <person name="Nedelnik J."/>
            <person name="Repkova J."/>
        </authorList>
    </citation>
    <scope>NUCLEOTIDE SEQUENCE [LARGE SCALE GENOMIC DNA]</scope>
    <source>
        <strain evidence="3">cv. 10/8</strain>
        <tissue evidence="2">Leaf</tissue>
    </source>
</reference>
<protein>
    <submittedName>
        <fullName evidence="2">Uncharacterized protein</fullName>
    </submittedName>
</protein>
<dbReference type="Proteomes" id="UP000265520">
    <property type="component" value="Unassembled WGS sequence"/>
</dbReference>
<proteinExistence type="predicted"/>
<comment type="caution">
    <text evidence="2">The sequence shown here is derived from an EMBL/GenBank/DDBJ whole genome shotgun (WGS) entry which is preliminary data.</text>
</comment>
<feature type="non-terminal residue" evidence="2">
    <location>
        <position position="1"/>
    </location>
</feature>
<sequence>NLEGTTKTGAAKLMAVLTDPSIEEEHEHEHDGPTHHPSAPSHEVIIKTSG</sequence>
<feature type="region of interest" description="Disordered" evidence="1">
    <location>
        <begin position="19"/>
        <end position="50"/>
    </location>
</feature>
<evidence type="ECO:0000313" key="2">
    <source>
        <dbReference type="EMBL" id="MCI13765.1"/>
    </source>
</evidence>
<name>A0A392PS77_9FABA</name>
<evidence type="ECO:0000256" key="1">
    <source>
        <dbReference type="SAM" id="MobiDB-lite"/>
    </source>
</evidence>
<keyword evidence="3" id="KW-1185">Reference proteome</keyword>
<evidence type="ECO:0000313" key="3">
    <source>
        <dbReference type="Proteomes" id="UP000265520"/>
    </source>
</evidence>
<dbReference type="EMBL" id="LXQA010089504">
    <property type="protein sequence ID" value="MCI13765.1"/>
    <property type="molecule type" value="Genomic_DNA"/>
</dbReference>
<dbReference type="AlphaFoldDB" id="A0A392PS77"/>
<accession>A0A392PS77</accession>